<dbReference type="Proteomes" id="UP000274822">
    <property type="component" value="Unassembled WGS sequence"/>
</dbReference>
<comment type="caution">
    <text evidence="1">The sequence shown here is derived from an EMBL/GenBank/DDBJ whole genome shotgun (WGS) entry which is preliminary data.</text>
</comment>
<organism evidence="1 2">
    <name type="scientific">Jimgerdemannia flammicorona</name>
    <dbReference type="NCBI Taxonomy" id="994334"/>
    <lineage>
        <taxon>Eukaryota</taxon>
        <taxon>Fungi</taxon>
        <taxon>Fungi incertae sedis</taxon>
        <taxon>Mucoromycota</taxon>
        <taxon>Mucoromycotina</taxon>
        <taxon>Endogonomycetes</taxon>
        <taxon>Endogonales</taxon>
        <taxon>Endogonaceae</taxon>
        <taxon>Jimgerdemannia</taxon>
    </lineage>
</organism>
<evidence type="ECO:0000313" key="2">
    <source>
        <dbReference type="Proteomes" id="UP000274822"/>
    </source>
</evidence>
<proteinExistence type="predicted"/>
<sequence>PETRTSANRTRNCIGGKKLGSENASDSQINNYRSWLWYLLWCDMSQSSAIFKVATGAAILDSCAESSVVVTFLWDVFKSLCFLSLYILRAAITDLW</sequence>
<protein>
    <submittedName>
        <fullName evidence="1">Uncharacterized protein</fullName>
    </submittedName>
</protein>
<keyword evidence="2" id="KW-1185">Reference proteome</keyword>
<gene>
    <name evidence="1" type="ORF">BC938DRAFT_477467</name>
</gene>
<feature type="non-terminal residue" evidence="1">
    <location>
        <position position="1"/>
    </location>
</feature>
<accession>A0A433QYT8</accession>
<dbReference type="AlphaFoldDB" id="A0A433QYT8"/>
<dbReference type="EMBL" id="RBNJ01000278">
    <property type="protein sequence ID" value="RUS34949.1"/>
    <property type="molecule type" value="Genomic_DNA"/>
</dbReference>
<reference evidence="1 2" key="1">
    <citation type="journal article" date="2018" name="New Phytol.">
        <title>Phylogenomics of Endogonaceae and evolution of mycorrhizas within Mucoromycota.</title>
        <authorList>
            <person name="Chang Y."/>
            <person name="Desiro A."/>
            <person name="Na H."/>
            <person name="Sandor L."/>
            <person name="Lipzen A."/>
            <person name="Clum A."/>
            <person name="Barry K."/>
            <person name="Grigoriev I.V."/>
            <person name="Martin F.M."/>
            <person name="Stajich J.E."/>
            <person name="Smith M.E."/>
            <person name="Bonito G."/>
            <person name="Spatafora J.W."/>
        </authorList>
    </citation>
    <scope>NUCLEOTIDE SEQUENCE [LARGE SCALE GENOMIC DNA]</scope>
    <source>
        <strain evidence="1 2">AD002</strain>
    </source>
</reference>
<name>A0A433QYT8_9FUNG</name>
<evidence type="ECO:0000313" key="1">
    <source>
        <dbReference type="EMBL" id="RUS34949.1"/>
    </source>
</evidence>